<evidence type="ECO:0000313" key="2">
    <source>
        <dbReference type="Proteomes" id="UP000613740"/>
    </source>
</evidence>
<accession>A0A835WL98</accession>
<sequence length="214" mass="22899">MHQDMFSGGTVHARAPDSYEVTTLRVLISITPPDNRPMEFAFGAAAARPQLTLHSSVVIMTARSAGWHGLTPFFHGRAGDGYTFVVDLVPLAAARSSGQNVKKGKGSRMSWGWGDWVPNFHARVTAAEAAAAAGGGSSAASGTVVPHCAKCSTTERGSRWKHSRADGARLCMLCYAGIYDKQFTKEQRNERLQLGYQAPCGGCAGCKREPAQQQ</sequence>
<dbReference type="AlphaFoldDB" id="A0A835WL98"/>
<reference evidence="1" key="1">
    <citation type="journal article" date="2020" name="bioRxiv">
        <title>Comparative genomics of Chlamydomonas.</title>
        <authorList>
            <person name="Craig R.J."/>
            <person name="Hasan A.R."/>
            <person name="Ness R.W."/>
            <person name="Keightley P.D."/>
        </authorList>
    </citation>
    <scope>NUCLEOTIDE SEQUENCE</scope>
    <source>
        <strain evidence="1">CCAP 11/173</strain>
    </source>
</reference>
<organism evidence="1 2">
    <name type="scientific">Chlamydomonas schloesseri</name>
    <dbReference type="NCBI Taxonomy" id="2026947"/>
    <lineage>
        <taxon>Eukaryota</taxon>
        <taxon>Viridiplantae</taxon>
        <taxon>Chlorophyta</taxon>
        <taxon>core chlorophytes</taxon>
        <taxon>Chlorophyceae</taxon>
        <taxon>CS clade</taxon>
        <taxon>Chlamydomonadales</taxon>
        <taxon>Chlamydomonadaceae</taxon>
        <taxon>Chlamydomonas</taxon>
    </lineage>
</organism>
<evidence type="ECO:0000313" key="1">
    <source>
        <dbReference type="EMBL" id="KAG2449116.1"/>
    </source>
</evidence>
<proteinExistence type="predicted"/>
<gene>
    <name evidence="1" type="ORF">HYH02_005864</name>
</gene>
<dbReference type="Proteomes" id="UP000613740">
    <property type="component" value="Unassembled WGS sequence"/>
</dbReference>
<keyword evidence="2" id="KW-1185">Reference proteome</keyword>
<dbReference type="EMBL" id="JAEHOD010000015">
    <property type="protein sequence ID" value="KAG2449116.1"/>
    <property type="molecule type" value="Genomic_DNA"/>
</dbReference>
<protein>
    <submittedName>
        <fullName evidence="1">Uncharacterized protein</fullName>
    </submittedName>
</protein>
<name>A0A835WL98_9CHLO</name>
<comment type="caution">
    <text evidence="1">The sequence shown here is derived from an EMBL/GenBank/DDBJ whole genome shotgun (WGS) entry which is preliminary data.</text>
</comment>